<feature type="non-terminal residue" evidence="2">
    <location>
        <position position="113"/>
    </location>
</feature>
<dbReference type="AlphaFoldDB" id="A0A5J9VIZ8"/>
<evidence type="ECO:0000313" key="2">
    <source>
        <dbReference type="EMBL" id="TVU35517.1"/>
    </source>
</evidence>
<protein>
    <submittedName>
        <fullName evidence="2">Uncharacterized protein</fullName>
    </submittedName>
</protein>
<evidence type="ECO:0000313" key="3">
    <source>
        <dbReference type="Proteomes" id="UP000324897"/>
    </source>
</evidence>
<comment type="caution">
    <text evidence="2">The sequence shown here is derived from an EMBL/GenBank/DDBJ whole genome shotgun (WGS) entry which is preliminary data.</text>
</comment>
<accession>A0A5J9VIZ8</accession>
<feature type="compositionally biased region" description="Basic and acidic residues" evidence="1">
    <location>
        <begin position="27"/>
        <end position="42"/>
    </location>
</feature>
<reference evidence="2 3" key="1">
    <citation type="journal article" date="2019" name="Sci. Rep.">
        <title>A high-quality genome of Eragrostis curvula grass provides insights into Poaceae evolution and supports new strategies to enhance forage quality.</title>
        <authorList>
            <person name="Carballo J."/>
            <person name="Santos B.A.C.M."/>
            <person name="Zappacosta D."/>
            <person name="Garbus I."/>
            <person name="Selva J.P."/>
            <person name="Gallo C.A."/>
            <person name="Diaz A."/>
            <person name="Albertini E."/>
            <person name="Caccamo M."/>
            <person name="Echenique V."/>
        </authorList>
    </citation>
    <scope>NUCLEOTIDE SEQUENCE [LARGE SCALE GENOMIC DNA]</scope>
    <source>
        <strain evidence="3">cv. Victoria</strain>
        <tissue evidence="2">Leaf</tissue>
    </source>
</reference>
<proteinExistence type="predicted"/>
<organism evidence="2 3">
    <name type="scientific">Eragrostis curvula</name>
    <name type="common">weeping love grass</name>
    <dbReference type="NCBI Taxonomy" id="38414"/>
    <lineage>
        <taxon>Eukaryota</taxon>
        <taxon>Viridiplantae</taxon>
        <taxon>Streptophyta</taxon>
        <taxon>Embryophyta</taxon>
        <taxon>Tracheophyta</taxon>
        <taxon>Spermatophyta</taxon>
        <taxon>Magnoliopsida</taxon>
        <taxon>Liliopsida</taxon>
        <taxon>Poales</taxon>
        <taxon>Poaceae</taxon>
        <taxon>PACMAD clade</taxon>
        <taxon>Chloridoideae</taxon>
        <taxon>Eragrostideae</taxon>
        <taxon>Eragrostidinae</taxon>
        <taxon>Eragrostis</taxon>
    </lineage>
</organism>
<dbReference type="Gramene" id="TVU35517">
    <property type="protein sequence ID" value="TVU35517"/>
    <property type="gene ID" value="EJB05_17413"/>
</dbReference>
<feature type="region of interest" description="Disordered" evidence="1">
    <location>
        <begin position="27"/>
        <end position="83"/>
    </location>
</feature>
<gene>
    <name evidence="2" type="ORF">EJB05_17413</name>
</gene>
<dbReference type="Proteomes" id="UP000324897">
    <property type="component" value="Unassembled WGS sequence"/>
</dbReference>
<keyword evidence="3" id="KW-1185">Reference proteome</keyword>
<name>A0A5J9VIZ8_9POAL</name>
<sequence length="113" mass="13164">MARPRRHGVLWKCAQIPYFLQEKDDSQARQVHHSEFQNKEISKSSFYSETTEKAPEEQDFQGDDGNQKDTQVETVPNFPELPAPPTLIPRTMLIAAKKSVSLPTQWWYQFQNL</sequence>
<dbReference type="EMBL" id="RWGY01000009">
    <property type="protein sequence ID" value="TVU35517.1"/>
    <property type="molecule type" value="Genomic_DNA"/>
</dbReference>
<evidence type="ECO:0000256" key="1">
    <source>
        <dbReference type="SAM" id="MobiDB-lite"/>
    </source>
</evidence>